<evidence type="ECO:0000256" key="9">
    <source>
        <dbReference type="ARBA" id="ARBA00022777"/>
    </source>
</evidence>
<dbReference type="SMART" id="SM00220">
    <property type="entry name" value="S_TKc"/>
    <property type="match status" value="1"/>
</dbReference>
<keyword evidence="5 17" id="KW-0812">Transmembrane</keyword>
<feature type="chain" id="PRO_5010527234" description="non-specific serine/threonine protein kinase" evidence="18">
    <location>
        <begin position="24"/>
        <end position="660"/>
    </location>
</feature>
<dbReference type="OMA" id="THICHAQ"/>
<evidence type="ECO:0000256" key="12">
    <source>
        <dbReference type="ARBA" id="ARBA00023136"/>
    </source>
</evidence>
<evidence type="ECO:0000256" key="13">
    <source>
        <dbReference type="ARBA" id="ARBA00023157"/>
    </source>
</evidence>
<dbReference type="GeneID" id="104585707"/>
<feature type="domain" description="Gnk2-homologous" evidence="20">
    <location>
        <begin position="131"/>
        <end position="237"/>
    </location>
</feature>
<dbReference type="GO" id="GO:0004674">
    <property type="term" value="F:protein serine/threonine kinase activity"/>
    <property type="evidence" value="ECO:0000318"/>
    <property type="project" value="GO_Central"/>
</dbReference>
<proteinExistence type="predicted"/>
<dbReference type="InterPro" id="IPR011009">
    <property type="entry name" value="Kinase-like_dom_sf"/>
</dbReference>
<dbReference type="GO" id="GO:0005524">
    <property type="term" value="F:ATP binding"/>
    <property type="evidence" value="ECO:0007669"/>
    <property type="project" value="UniProtKB-KW"/>
</dbReference>
<protein>
    <recommendedName>
        <fullName evidence="2">non-specific serine/threonine protein kinase</fullName>
        <ecNumber evidence="2">2.7.11.1</ecNumber>
    </recommendedName>
</protein>
<evidence type="ECO:0000256" key="7">
    <source>
        <dbReference type="ARBA" id="ARBA00022737"/>
    </source>
</evidence>
<evidence type="ECO:0000256" key="1">
    <source>
        <dbReference type="ARBA" id="ARBA00004167"/>
    </source>
</evidence>
<dbReference type="InParanoid" id="A0A1U8QBC7"/>
<evidence type="ECO:0000256" key="4">
    <source>
        <dbReference type="ARBA" id="ARBA00022679"/>
    </source>
</evidence>
<comment type="catalytic activity">
    <reaction evidence="15">
        <text>L-threonyl-[protein] + ATP = O-phospho-L-threonyl-[protein] + ADP + H(+)</text>
        <dbReference type="Rhea" id="RHEA:46608"/>
        <dbReference type="Rhea" id="RHEA-COMP:11060"/>
        <dbReference type="Rhea" id="RHEA-COMP:11605"/>
        <dbReference type="ChEBI" id="CHEBI:15378"/>
        <dbReference type="ChEBI" id="CHEBI:30013"/>
        <dbReference type="ChEBI" id="CHEBI:30616"/>
        <dbReference type="ChEBI" id="CHEBI:61977"/>
        <dbReference type="ChEBI" id="CHEBI:456216"/>
        <dbReference type="EC" id="2.7.11.1"/>
    </reaction>
</comment>
<dbReference type="PROSITE" id="PS00108">
    <property type="entry name" value="PROTEIN_KINASE_ST"/>
    <property type="match status" value="1"/>
</dbReference>
<keyword evidence="9" id="KW-0418">Kinase</keyword>
<dbReference type="InterPro" id="IPR038408">
    <property type="entry name" value="GNK2_sf"/>
</dbReference>
<evidence type="ECO:0000256" key="6">
    <source>
        <dbReference type="ARBA" id="ARBA00022729"/>
    </source>
</evidence>
<dbReference type="Gene3D" id="3.30.430.20">
    <property type="entry name" value="Gnk2 domain, C-X8-C-X2-C motif"/>
    <property type="match status" value="2"/>
</dbReference>
<dbReference type="Pfam" id="PF07714">
    <property type="entry name" value="PK_Tyr_Ser-Thr"/>
    <property type="match status" value="1"/>
</dbReference>
<dbReference type="CDD" id="cd14066">
    <property type="entry name" value="STKc_IRAK"/>
    <property type="match status" value="1"/>
</dbReference>
<keyword evidence="8" id="KW-0547">Nucleotide-binding</keyword>
<dbReference type="OrthoDB" id="1908162at2759"/>
<dbReference type="Proteomes" id="UP000189703">
    <property type="component" value="Unplaced"/>
</dbReference>
<dbReference type="PROSITE" id="PS50011">
    <property type="entry name" value="PROTEIN_KINASE_DOM"/>
    <property type="match status" value="1"/>
</dbReference>
<dbReference type="EC" id="2.7.11.1" evidence="2"/>
<keyword evidence="6 18" id="KW-0732">Signal</keyword>
<dbReference type="eggNOG" id="ENOG502QWDY">
    <property type="taxonomic scope" value="Eukaryota"/>
</dbReference>
<dbReference type="SUPFAM" id="SSF56112">
    <property type="entry name" value="Protein kinase-like (PK-like)"/>
    <property type="match status" value="1"/>
</dbReference>
<keyword evidence="12 17" id="KW-0472">Membrane</keyword>
<comment type="catalytic activity">
    <reaction evidence="16">
        <text>L-seryl-[protein] + ATP = O-phospho-L-seryl-[protein] + ADP + H(+)</text>
        <dbReference type="Rhea" id="RHEA:17989"/>
        <dbReference type="Rhea" id="RHEA-COMP:9863"/>
        <dbReference type="Rhea" id="RHEA-COMP:11604"/>
        <dbReference type="ChEBI" id="CHEBI:15378"/>
        <dbReference type="ChEBI" id="CHEBI:29999"/>
        <dbReference type="ChEBI" id="CHEBI:30616"/>
        <dbReference type="ChEBI" id="CHEBI:83421"/>
        <dbReference type="ChEBI" id="CHEBI:456216"/>
        <dbReference type="EC" id="2.7.11.1"/>
    </reaction>
</comment>
<evidence type="ECO:0000256" key="8">
    <source>
        <dbReference type="ARBA" id="ARBA00022741"/>
    </source>
</evidence>
<dbReference type="Pfam" id="PF11883">
    <property type="entry name" value="DUF3403"/>
    <property type="match status" value="1"/>
</dbReference>
<dbReference type="InterPro" id="IPR008271">
    <property type="entry name" value="Ser/Thr_kinase_AS"/>
</dbReference>
<keyword evidence="4" id="KW-0808">Transferase</keyword>
<keyword evidence="13" id="KW-1015">Disulfide bond</keyword>
<dbReference type="Gene3D" id="1.10.510.10">
    <property type="entry name" value="Transferase(Phosphotransferase) domain 1"/>
    <property type="match status" value="1"/>
</dbReference>
<evidence type="ECO:0000256" key="5">
    <source>
        <dbReference type="ARBA" id="ARBA00022692"/>
    </source>
</evidence>
<dbReference type="Gene3D" id="3.30.200.20">
    <property type="entry name" value="Phosphorylase Kinase, domain 1"/>
    <property type="match status" value="1"/>
</dbReference>
<gene>
    <name evidence="22" type="primary">LOC104585707</name>
</gene>
<evidence type="ECO:0000259" key="19">
    <source>
        <dbReference type="PROSITE" id="PS50011"/>
    </source>
</evidence>
<evidence type="ECO:0000259" key="20">
    <source>
        <dbReference type="PROSITE" id="PS51473"/>
    </source>
</evidence>
<evidence type="ECO:0000256" key="15">
    <source>
        <dbReference type="ARBA" id="ARBA00047899"/>
    </source>
</evidence>
<dbReference type="PROSITE" id="PS51473">
    <property type="entry name" value="GNK2"/>
    <property type="match status" value="2"/>
</dbReference>
<evidence type="ECO:0000313" key="22">
    <source>
        <dbReference type="RefSeq" id="XP_019056078.1"/>
    </source>
</evidence>
<dbReference type="InterPro" id="IPR000719">
    <property type="entry name" value="Prot_kinase_dom"/>
</dbReference>
<dbReference type="FunFam" id="3.30.430.20:FF:000003">
    <property type="entry name" value="Cysteine-rich RLK (RECEPTOR-like protein kinase) 10"/>
    <property type="match status" value="1"/>
</dbReference>
<feature type="signal peptide" evidence="18">
    <location>
        <begin position="1"/>
        <end position="23"/>
    </location>
</feature>
<dbReference type="GO" id="GO:0007165">
    <property type="term" value="P:signal transduction"/>
    <property type="evidence" value="ECO:0000318"/>
    <property type="project" value="GO_Central"/>
</dbReference>
<dbReference type="InterPro" id="IPR001245">
    <property type="entry name" value="Ser-Thr/Tyr_kinase_cat_dom"/>
</dbReference>
<dbReference type="RefSeq" id="XP_019056078.1">
    <property type="nucleotide sequence ID" value="XM_019200533.1"/>
</dbReference>
<dbReference type="Pfam" id="PF01657">
    <property type="entry name" value="Stress-antifung"/>
    <property type="match status" value="2"/>
</dbReference>
<dbReference type="FunFam" id="1.10.510.10:FF:001697">
    <property type="entry name" value="Uncharacterized protein"/>
    <property type="match status" value="1"/>
</dbReference>
<feature type="domain" description="Protein kinase" evidence="19">
    <location>
        <begin position="342"/>
        <end position="618"/>
    </location>
</feature>
<dbReference type="InterPro" id="IPR002902">
    <property type="entry name" value="GNK2"/>
</dbReference>
<dbReference type="GO" id="GO:0005886">
    <property type="term" value="C:plasma membrane"/>
    <property type="evidence" value="ECO:0000318"/>
    <property type="project" value="GO_Central"/>
</dbReference>
<feature type="transmembrane region" description="Helical" evidence="17">
    <location>
        <begin position="264"/>
        <end position="286"/>
    </location>
</feature>
<dbReference type="InterPro" id="IPR021820">
    <property type="entry name" value="S-locus_recpt_kinase_C"/>
</dbReference>
<feature type="domain" description="Gnk2-homologous" evidence="20">
    <location>
        <begin position="23"/>
        <end position="125"/>
    </location>
</feature>
<name>A0A1U8QBC7_NELNU</name>
<keyword evidence="7" id="KW-0677">Repeat</keyword>
<comment type="subcellular location">
    <subcellularLocation>
        <location evidence="1">Membrane</location>
        <topology evidence="1">Single-pass membrane protein</topology>
    </subcellularLocation>
</comment>
<reference evidence="22" key="1">
    <citation type="submission" date="2025-08" db="UniProtKB">
        <authorList>
            <consortium name="RefSeq"/>
        </authorList>
    </citation>
    <scope>IDENTIFICATION</scope>
</reference>
<evidence type="ECO:0000256" key="17">
    <source>
        <dbReference type="SAM" id="Phobius"/>
    </source>
</evidence>
<keyword evidence="21" id="KW-1185">Reference proteome</keyword>
<dbReference type="CDD" id="cd23509">
    <property type="entry name" value="Gnk2-like"/>
    <property type="match status" value="2"/>
</dbReference>
<evidence type="ECO:0000256" key="3">
    <source>
        <dbReference type="ARBA" id="ARBA00022527"/>
    </source>
</evidence>
<keyword evidence="14" id="KW-0325">Glycoprotein</keyword>
<dbReference type="PANTHER" id="PTHR27002:SF814">
    <property type="entry name" value="CYSTEINE-RICH RECEPTOR-LIKE PROTEIN KINASE 10"/>
    <property type="match status" value="1"/>
</dbReference>
<dbReference type="GO" id="GO:0006955">
    <property type="term" value="P:immune response"/>
    <property type="evidence" value="ECO:0000318"/>
    <property type="project" value="GO_Central"/>
</dbReference>
<dbReference type="AlphaFoldDB" id="A0A1U8QBC7"/>
<keyword evidence="3" id="KW-0723">Serine/threonine-protein kinase</keyword>
<dbReference type="KEGG" id="nnu:104585707"/>
<organism evidence="21 22">
    <name type="scientific">Nelumbo nucifera</name>
    <name type="common">Sacred lotus</name>
    <dbReference type="NCBI Taxonomy" id="4432"/>
    <lineage>
        <taxon>Eukaryota</taxon>
        <taxon>Viridiplantae</taxon>
        <taxon>Streptophyta</taxon>
        <taxon>Embryophyta</taxon>
        <taxon>Tracheophyta</taxon>
        <taxon>Spermatophyta</taxon>
        <taxon>Magnoliopsida</taxon>
        <taxon>Proteales</taxon>
        <taxon>Nelumbonaceae</taxon>
        <taxon>Nelumbo</taxon>
    </lineage>
</organism>
<keyword evidence="11 17" id="KW-1133">Transmembrane helix</keyword>
<accession>A0A1U8QBC7</accession>
<evidence type="ECO:0000256" key="10">
    <source>
        <dbReference type="ARBA" id="ARBA00022840"/>
    </source>
</evidence>
<evidence type="ECO:0000256" key="14">
    <source>
        <dbReference type="ARBA" id="ARBA00023180"/>
    </source>
</evidence>
<dbReference type="FunFam" id="3.30.200.20:FF:000195">
    <property type="entry name" value="G-type lectin S-receptor-like serine/threonine-protein kinase"/>
    <property type="match status" value="1"/>
</dbReference>
<evidence type="ECO:0000256" key="11">
    <source>
        <dbReference type="ARBA" id="ARBA00022989"/>
    </source>
</evidence>
<evidence type="ECO:0000256" key="2">
    <source>
        <dbReference type="ARBA" id="ARBA00012513"/>
    </source>
</evidence>
<evidence type="ECO:0000256" key="16">
    <source>
        <dbReference type="ARBA" id="ARBA00048679"/>
    </source>
</evidence>
<dbReference type="PANTHER" id="PTHR27002">
    <property type="entry name" value="RECEPTOR-LIKE SERINE/THREONINE-PROTEIN KINASE SD1-8"/>
    <property type="match status" value="1"/>
</dbReference>
<keyword evidence="10" id="KW-0067">ATP-binding</keyword>
<sequence length="660" mass="73895">MRPCCLLLLISSLLLINLSPTYAQLYDVCSNTTSFAPNSLFETNLNILLPSLSSNAINTGFYNTSVGEYPDQVYGLILCRGDITPEVCRNCLETIIDDVKQLCPDRKGATVWFLMCFLRYSDHRFFSSTEELGTVHIQTTTNMTDPDRFLPFVKDFMGNLSFQAAFDPSNSMFAVKKEQFTAFITVYGLMQCTRDLSRNDCYECLQVAMKHYESCCYFNRAKILRFSCFIIIELYPFYQDSSATLSPPLPSITSEGDGSKQTKVVVASVLASLLLPVFVSCLCYIWRRKERTKKRQHTLLLDLKARSSTNLSCKIMQTGKQVNSQELPLIDLATLQVATSNFSLENKLGEGGFGPVYKGVLPNGKKIAVKRLSRSSAQGSEEFKNEVTLIAKLQHKNLVRLLGCCIEREEKMLIYEFMPNSSLNAFLFDRQRNAQLDWSRRLGIINGVARGLLYLHEDSRLKIVHRDIKASNVLLDEEMNPRISDFGMARIFAVYQDQDKTSRVVGTYGYMAPEYAMAGLFSVKSDVFSFGVLLLEIISGKRNNGLQLPELSQSLLTYAWRLWSEGKGLNFLDPSIIDSCPTSQGLRCIHIGLLCVQEVAADRPTMSNVVVMLGSESIALPQPKKPAFLVEHLVINSDQSSSSANVGSVNDVTISNVAPR</sequence>
<evidence type="ECO:0000256" key="18">
    <source>
        <dbReference type="SAM" id="SignalP"/>
    </source>
</evidence>
<evidence type="ECO:0000313" key="21">
    <source>
        <dbReference type="Proteomes" id="UP000189703"/>
    </source>
</evidence>